<protein>
    <recommendedName>
        <fullName evidence="3">YD repeat-containing protein</fullName>
    </recommendedName>
</protein>
<organism evidence="1 2">
    <name type="scientific">Chryseobacterium salviniae</name>
    <dbReference type="NCBI Taxonomy" id="3101750"/>
    <lineage>
        <taxon>Bacteria</taxon>
        <taxon>Pseudomonadati</taxon>
        <taxon>Bacteroidota</taxon>
        <taxon>Flavobacteriia</taxon>
        <taxon>Flavobacteriales</taxon>
        <taxon>Weeksellaceae</taxon>
        <taxon>Chryseobacterium group</taxon>
        <taxon>Chryseobacterium</taxon>
    </lineage>
</organism>
<evidence type="ECO:0000313" key="2">
    <source>
        <dbReference type="Proteomes" id="UP001348397"/>
    </source>
</evidence>
<name>A0ABU6HRW9_9FLAO</name>
<reference evidence="1 2" key="1">
    <citation type="submission" date="2024-01" db="EMBL/GenBank/DDBJ databases">
        <title>Chryseobacterium sp. T9W2-O.</title>
        <authorList>
            <person name="Maltman C."/>
        </authorList>
    </citation>
    <scope>NUCLEOTIDE SEQUENCE [LARGE SCALE GENOMIC DNA]</scope>
    <source>
        <strain evidence="1 2">T9W2-O</strain>
    </source>
</reference>
<dbReference type="Proteomes" id="UP001348397">
    <property type="component" value="Unassembled WGS sequence"/>
</dbReference>
<feature type="non-terminal residue" evidence="1">
    <location>
        <position position="1084"/>
    </location>
</feature>
<accession>A0ABU6HRW9</accession>
<sequence length="1084" mass="122776">MIKKYILITLLYSTVYNSQTGSNANTLVPNIFPPKASVMPMFRMEQIPVNLSTGIPDISHNLLSTAIDNNLSYSFKISYHPSQMRVEEIGTELGVGWSASDLGIITRTVNGTNDDKALWGILDNQVLMPGNNYDGNIYANSSEWLKKRIYESLYSGQYDILSDEYMFSFLGNSGKFVFVFEDGAIKPKILGTEKKFKIQYSRDNTAKHFTSFTITDDKGYKYIFDLYESDANIVTSTSVSQIAESSNMPILPQTEYKNNWHLTRIENPSENTVLNAEYQMYNFPDSEIRSTEYNHIVDQNIKDYYKYKVLQMFHLDYLQPLYKMDVITKKNNTYKLKKVNIPERAAIYYDKTTINGQDFLDKIRLVDGYNRLINSYKFTISPSGSKYVLSGVVNEQDNKLNYTFYYNGTLIDADSKEKDHWGYYNNNMSSDWFDVEQSMEYPYGADKNTNALAITRGSLHYEITPTKGVAEYIWEPNTFSQIANKTIELYDIPENRIQTTSIFNKEAFNNQPSDEIIYVNTPQKVIVNFKAIQYNNVEDIKKYTLQLTPVKYDQPFNPDVFMPNPASCYEETSANTSGVIRGKQYITLTSAAPAQINFYGRGLYKISLVHTTQDLQYNMVKYNIEINKYKLTNLYKYLYGGGLRINQINFWDSTSGMGFPNIPKRKFLYSYTDFNDPSKSSGVLNNTPVYSYNRTVNESENSMCPGGASINYDKLTVNYGGVQYKTYANNAVVQTANLNGSFVTYGNVKVVDSEGYTKNYFTTPLDYGNDYDPLNYNYPFIPTKNPEKKYGLIKKSEVYNSSNILQERDTYTYTIVEPDIFIGGKAYIPGDGGCFVKNSAYSGLMNSYEGYLSITGNHNFNIGGVCGLFGGCGGFASVLDSKPVYKKNVIPLLQQKTVNQYLPNGILQQSSTYEYNSDYNIAKESIESTDLSIQESYYKYALQTNNQKLITANMIGVPLETEVKKNGKTISKTETKYDNPAHLFPTSVLSYDLRTTASTEVTYDQYDSKGNLQQYTTKDGIPTAIIWGYNQTQPIAKIVGATYAQVSSLAAATISASDLDASNPSNEAALITALDNFRKDSTMA</sequence>
<proteinExistence type="predicted"/>
<evidence type="ECO:0008006" key="3">
    <source>
        <dbReference type="Google" id="ProtNLM"/>
    </source>
</evidence>
<gene>
    <name evidence="1" type="ORF">SOP96_08720</name>
</gene>
<keyword evidence="2" id="KW-1185">Reference proteome</keyword>
<evidence type="ECO:0000313" key="1">
    <source>
        <dbReference type="EMBL" id="MEC3875790.1"/>
    </source>
</evidence>
<dbReference type="EMBL" id="JAYLAA010000035">
    <property type="protein sequence ID" value="MEC3875790.1"/>
    <property type="molecule type" value="Genomic_DNA"/>
</dbReference>
<comment type="caution">
    <text evidence="1">The sequence shown here is derived from an EMBL/GenBank/DDBJ whole genome shotgun (WGS) entry which is preliminary data.</text>
</comment>
<dbReference type="RefSeq" id="WP_326320597.1">
    <property type="nucleotide sequence ID" value="NZ_JAYLAA010000035.1"/>
</dbReference>